<feature type="region of interest" description="Disordered" evidence="1">
    <location>
        <begin position="1"/>
        <end position="22"/>
    </location>
</feature>
<dbReference type="EMBL" id="ON191532">
    <property type="protein sequence ID" value="URG17527.1"/>
    <property type="molecule type" value="Genomic_DNA"/>
</dbReference>
<evidence type="ECO:0000313" key="2">
    <source>
        <dbReference type="EMBL" id="URG17527.1"/>
    </source>
</evidence>
<dbReference type="Proteomes" id="UP001057085">
    <property type="component" value="Segment"/>
</dbReference>
<keyword evidence="3" id="KW-1185">Reference proteome</keyword>
<gene>
    <name evidence="2" type="ORF">Mbo4_037</name>
</gene>
<protein>
    <submittedName>
        <fullName evidence="2">Uncharacterized protein</fullName>
    </submittedName>
</protein>
<evidence type="ECO:0000256" key="1">
    <source>
        <dbReference type="SAM" id="MobiDB-lite"/>
    </source>
</evidence>
<feature type="compositionally biased region" description="Polar residues" evidence="1">
    <location>
        <begin position="10"/>
        <end position="21"/>
    </location>
</feature>
<name>A0A9E7ISK3_9CAUD</name>
<reference evidence="2" key="1">
    <citation type="submission" date="2022-04" db="EMBL/GenBank/DDBJ databases">
        <authorList>
            <person name="Hwangbo M."/>
            <person name="Wang B."/>
            <person name="Yang S.-H."/>
            <person name="Gill J.J."/>
            <person name="Chu K.-H."/>
            <person name="Young R."/>
        </authorList>
    </citation>
    <scope>NUCLEOTIDE SEQUENCE</scope>
</reference>
<evidence type="ECO:0000313" key="3">
    <source>
        <dbReference type="Proteomes" id="UP001057085"/>
    </source>
</evidence>
<organism evidence="2 3">
    <name type="scientific">Rhodococcus phage Mbo4</name>
    <dbReference type="NCBI Taxonomy" id="2936912"/>
    <lineage>
        <taxon>Viruses</taxon>
        <taxon>Duplodnaviria</taxon>
        <taxon>Heunggongvirae</taxon>
        <taxon>Uroviricota</taxon>
        <taxon>Caudoviricetes</taxon>
        <taxon>Mboquatrovirus</taxon>
        <taxon>Mboquatrovirus Mbo4</taxon>
    </lineage>
</organism>
<proteinExistence type="predicted"/>
<accession>A0A9E7ISK3</accession>
<sequence length="77" mass="8573">MSDRSLNIREVSNLTGHSPQTIRKMRTQGWMASHGPHPLYSKGFKAGEGITSALHWRASDVDEFMESITADAARWSA</sequence>